<accession>A0A501X2M4</accession>
<evidence type="ECO:0000256" key="3">
    <source>
        <dbReference type="ARBA" id="ARBA00023235"/>
    </source>
</evidence>
<dbReference type="GO" id="GO:0003755">
    <property type="term" value="F:peptidyl-prolyl cis-trans isomerase activity"/>
    <property type="evidence" value="ECO:0007669"/>
    <property type="project" value="UniProtKB-UniRule"/>
</dbReference>
<keyword evidence="7" id="KW-1185">Reference proteome</keyword>
<dbReference type="PANTHER" id="PTHR43246">
    <property type="entry name" value="PEPTIDYL-PROLYL CIS-TRANS ISOMERASE CYP38, CHLOROPLASTIC"/>
    <property type="match status" value="1"/>
</dbReference>
<comment type="similarity">
    <text evidence="1 4">Belongs to the cyclophilin-type PPIase family.</text>
</comment>
<dbReference type="PRINTS" id="PR00153">
    <property type="entry name" value="CSAPPISMRASE"/>
</dbReference>
<dbReference type="PROSITE" id="PS50072">
    <property type="entry name" value="CSA_PPIASE_2"/>
    <property type="match status" value="1"/>
</dbReference>
<sequence>MKKTLLATLLLGVFTSAAYATEVEMITNKGTIVIDLNDEAAPNTVANFLRYVDEGFYSNTVFHRVIRGFMVQGGGFEADLNRKDTHLPVAYEGDNGLYNDAGTIAMARTQDPNSATSQFFINQVDNTFLNHGARGTYGYTVFGKVTQGMDVVNRIADVSVRNVGPYQNVPVEPVVIEAVRRVN</sequence>
<keyword evidence="2 4" id="KW-0697">Rotamase</keyword>
<comment type="function">
    <text evidence="4">PPIases accelerate the folding of proteins. It catalyzes the cis-trans isomerization of proline imidic peptide bonds in oligopeptides.</text>
</comment>
<keyword evidence="3 4" id="KW-0413">Isomerase</keyword>
<dbReference type="Proteomes" id="UP000315901">
    <property type="component" value="Unassembled WGS sequence"/>
</dbReference>
<name>A0A501X2M4_9GAMM</name>
<proteinExistence type="inferred from homology"/>
<feature type="signal peptide" evidence="4">
    <location>
        <begin position="1"/>
        <end position="20"/>
    </location>
</feature>
<dbReference type="PROSITE" id="PS00170">
    <property type="entry name" value="CSA_PPIASE_1"/>
    <property type="match status" value="1"/>
</dbReference>
<feature type="chain" id="PRO_5021510444" description="Peptidyl-prolyl cis-trans isomerase" evidence="4">
    <location>
        <begin position="21"/>
        <end position="183"/>
    </location>
</feature>
<dbReference type="EC" id="5.2.1.8" evidence="4"/>
<keyword evidence="4" id="KW-0732">Signal</keyword>
<dbReference type="Pfam" id="PF00160">
    <property type="entry name" value="Pro_isomerase"/>
    <property type="match status" value="1"/>
</dbReference>
<dbReference type="SUPFAM" id="SSF50891">
    <property type="entry name" value="Cyclophilin-like"/>
    <property type="match status" value="1"/>
</dbReference>
<dbReference type="GO" id="GO:0006457">
    <property type="term" value="P:protein folding"/>
    <property type="evidence" value="ECO:0007669"/>
    <property type="project" value="InterPro"/>
</dbReference>
<dbReference type="EMBL" id="VFRR01000004">
    <property type="protein sequence ID" value="TPE54741.1"/>
    <property type="molecule type" value="Genomic_DNA"/>
</dbReference>
<comment type="caution">
    <text evidence="6">The sequence shown here is derived from an EMBL/GenBank/DDBJ whole genome shotgun (WGS) entry which is preliminary data.</text>
</comment>
<dbReference type="AlphaFoldDB" id="A0A501X2M4"/>
<comment type="catalytic activity">
    <reaction evidence="4">
        <text>[protein]-peptidylproline (omega=180) = [protein]-peptidylproline (omega=0)</text>
        <dbReference type="Rhea" id="RHEA:16237"/>
        <dbReference type="Rhea" id="RHEA-COMP:10747"/>
        <dbReference type="Rhea" id="RHEA-COMP:10748"/>
        <dbReference type="ChEBI" id="CHEBI:83833"/>
        <dbReference type="ChEBI" id="CHEBI:83834"/>
        <dbReference type="EC" id="5.2.1.8"/>
    </reaction>
</comment>
<evidence type="ECO:0000313" key="7">
    <source>
        <dbReference type="Proteomes" id="UP000315901"/>
    </source>
</evidence>
<organism evidence="6 7">
    <name type="scientific">Maribrevibacterium harenarium</name>
    <dbReference type="NCBI Taxonomy" id="2589817"/>
    <lineage>
        <taxon>Bacteria</taxon>
        <taxon>Pseudomonadati</taxon>
        <taxon>Pseudomonadota</taxon>
        <taxon>Gammaproteobacteria</taxon>
        <taxon>Oceanospirillales</taxon>
        <taxon>Oceanospirillaceae</taxon>
        <taxon>Maribrevibacterium</taxon>
    </lineage>
</organism>
<dbReference type="Gene3D" id="2.40.100.10">
    <property type="entry name" value="Cyclophilin-like"/>
    <property type="match status" value="1"/>
</dbReference>
<dbReference type="RefSeq" id="WP_140587320.1">
    <property type="nucleotide sequence ID" value="NZ_VFRR01000004.1"/>
</dbReference>
<reference evidence="6 7" key="1">
    <citation type="submission" date="2019-06" db="EMBL/GenBank/DDBJ databases">
        <title>A novel bacterium of genus Marinomonas, isolated from coastal sand.</title>
        <authorList>
            <person name="Huang H."/>
            <person name="Mo K."/>
            <person name="Hu Y."/>
        </authorList>
    </citation>
    <scope>NUCLEOTIDE SEQUENCE [LARGE SCALE GENOMIC DNA]</scope>
    <source>
        <strain evidence="6 7">HB171799</strain>
    </source>
</reference>
<dbReference type="InterPro" id="IPR029000">
    <property type="entry name" value="Cyclophilin-like_dom_sf"/>
</dbReference>
<dbReference type="OrthoDB" id="9807797at2"/>
<dbReference type="InterPro" id="IPR002130">
    <property type="entry name" value="Cyclophilin-type_PPIase_dom"/>
</dbReference>
<evidence type="ECO:0000256" key="2">
    <source>
        <dbReference type="ARBA" id="ARBA00023110"/>
    </source>
</evidence>
<evidence type="ECO:0000259" key="5">
    <source>
        <dbReference type="PROSITE" id="PS50072"/>
    </source>
</evidence>
<gene>
    <name evidence="6" type="ORF">FJM67_03675</name>
</gene>
<evidence type="ECO:0000256" key="4">
    <source>
        <dbReference type="RuleBase" id="RU363019"/>
    </source>
</evidence>
<evidence type="ECO:0000313" key="6">
    <source>
        <dbReference type="EMBL" id="TPE54741.1"/>
    </source>
</evidence>
<dbReference type="InterPro" id="IPR020892">
    <property type="entry name" value="Cyclophilin-type_PPIase_CS"/>
</dbReference>
<dbReference type="InterPro" id="IPR044665">
    <property type="entry name" value="E_coli_cyclophilin_A-like"/>
</dbReference>
<evidence type="ECO:0000256" key="1">
    <source>
        <dbReference type="ARBA" id="ARBA00007365"/>
    </source>
</evidence>
<feature type="domain" description="PPIase cyclophilin-type" evidence="5">
    <location>
        <begin position="30"/>
        <end position="181"/>
    </location>
</feature>
<protein>
    <recommendedName>
        <fullName evidence="4">Peptidyl-prolyl cis-trans isomerase</fullName>
        <shortName evidence="4">PPIase</shortName>
        <ecNumber evidence="4">5.2.1.8</ecNumber>
    </recommendedName>
</protein>